<reference evidence="1" key="2">
    <citation type="journal article" date="2021" name="Data Brief">
        <title>Draft genome sequence data of the facultative, thermophilic, xylanolytic bacterium Paenibacillus sp. strain DA-C8.</title>
        <authorList>
            <person name="Chhe C."/>
            <person name="Uke A."/>
            <person name="Baramee S."/>
            <person name="Ungkulpasvich U."/>
            <person name="Tachaapaikoon C."/>
            <person name="Pason P."/>
            <person name="Waeonukul R."/>
            <person name="Ratanakhanokchai K."/>
            <person name="Kosugi A."/>
        </authorList>
    </citation>
    <scope>NUCLEOTIDE SEQUENCE</scope>
    <source>
        <strain evidence="1">DA-C8</strain>
    </source>
</reference>
<sequence length="64" mass="7302">MKESIREKQILDSLCAGQPITINSRVYNLDNDEARKFLAYIRTLSSNIIKPPFSKVNCSLSSRQ</sequence>
<keyword evidence="2" id="KW-1185">Reference proteome</keyword>
<name>A0A916QF56_9BACL</name>
<protein>
    <submittedName>
        <fullName evidence="1">Uncharacterized protein</fullName>
    </submittedName>
</protein>
<dbReference type="AlphaFoldDB" id="A0A916QF56"/>
<comment type="caution">
    <text evidence="1">The sequence shown here is derived from an EMBL/GenBank/DDBJ whole genome shotgun (WGS) entry which is preliminary data.</text>
</comment>
<gene>
    <name evidence="1" type="ORF">PRECH8_17850</name>
</gene>
<accession>A0A916QF56</accession>
<organism evidence="1 2">
    <name type="scientific">Insulibacter thermoxylanivorax</name>
    <dbReference type="NCBI Taxonomy" id="2749268"/>
    <lineage>
        <taxon>Bacteria</taxon>
        <taxon>Bacillati</taxon>
        <taxon>Bacillota</taxon>
        <taxon>Bacilli</taxon>
        <taxon>Bacillales</taxon>
        <taxon>Paenibacillaceae</taxon>
        <taxon>Insulibacter</taxon>
    </lineage>
</organism>
<dbReference type="Proteomes" id="UP000654993">
    <property type="component" value="Unassembled WGS sequence"/>
</dbReference>
<evidence type="ECO:0000313" key="1">
    <source>
        <dbReference type="EMBL" id="GFR38489.1"/>
    </source>
</evidence>
<evidence type="ECO:0000313" key="2">
    <source>
        <dbReference type="Proteomes" id="UP000654993"/>
    </source>
</evidence>
<proteinExistence type="predicted"/>
<reference evidence="1" key="1">
    <citation type="submission" date="2020-08" db="EMBL/GenBank/DDBJ databases">
        <authorList>
            <person name="Uke A."/>
            <person name="Chhe C."/>
            <person name="Baramee S."/>
            <person name="Kosugi A."/>
        </authorList>
    </citation>
    <scope>NUCLEOTIDE SEQUENCE</scope>
    <source>
        <strain evidence="1">DA-C8</strain>
    </source>
</reference>
<dbReference type="EMBL" id="BMAQ01000019">
    <property type="protein sequence ID" value="GFR38489.1"/>
    <property type="molecule type" value="Genomic_DNA"/>
</dbReference>